<organism evidence="1 2">
    <name type="scientific">Tetrabaena socialis</name>
    <dbReference type="NCBI Taxonomy" id="47790"/>
    <lineage>
        <taxon>Eukaryota</taxon>
        <taxon>Viridiplantae</taxon>
        <taxon>Chlorophyta</taxon>
        <taxon>core chlorophytes</taxon>
        <taxon>Chlorophyceae</taxon>
        <taxon>CS clade</taxon>
        <taxon>Chlamydomonadales</taxon>
        <taxon>Tetrabaenaceae</taxon>
        <taxon>Tetrabaena</taxon>
    </lineage>
</organism>
<comment type="caution">
    <text evidence="1">The sequence shown here is derived from an EMBL/GenBank/DDBJ whole genome shotgun (WGS) entry which is preliminary data.</text>
</comment>
<accession>A0A2J7ZQ77</accession>
<gene>
    <name evidence="1" type="ORF">TSOC_011597</name>
</gene>
<evidence type="ECO:0000313" key="2">
    <source>
        <dbReference type="Proteomes" id="UP000236333"/>
    </source>
</evidence>
<evidence type="ECO:0000313" key="1">
    <source>
        <dbReference type="EMBL" id="PNH02421.1"/>
    </source>
</evidence>
<dbReference type="AlphaFoldDB" id="A0A2J7ZQ77"/>
<reference evidence="1 2" key="1">
    <citation type="journal article" date="2017" name="Mol. Biol. Evol.">
        <title>The 4-celled Tetrabaena socialis nuclear genome reveals the essential components for genetic control of cell number at the origin of multicellularity in the volvocine lineage.</title>
        <authorList>
            <person name="Featherston J."/>
            <person name="Arakaki Y."/>
            <person name="Hanschen E.R."/>
            <person name="Ferris P.J."/>
            <person name="Michod R.E."/>
            <person name="Olson B.J.S.C."/>
            <person name="Nozaki H."/>
            <person name="Durand P.M."/>
        </authorList>
    </citation>
    <scope>NUCLEOTIDE SEQUENCE [LARGE SCALE GENOMIC DNA]</scope>
    <source>
        <strain evidence="1 2">NIES-571</strain>
    </source>
</reference>
<sequence length="90" mass="9765">MPVQIGRHESLGASDSAVANTGAGLVLVALEEVRSLAPRSSWLTSRSSSASIFCMFSMSLPSELYFSNTVMATDVSWLKNEFCRSRTCVK</sequence>
<name>A0A2J7ZQ77_9CHLO</name>
<keyword evidence="2" id="KW-1185">Reference proteome</keyword>
<protein>
    <submittedName>
        <fullName evidence="1">Uncharacterized protein</fullName>
    </submittedName>
</protein>
<proteinExistence type="predicted"/>
<dbReference type="Proteomes" id="UP000236333">
    <property type="component" value="Unassembled WGS sequence"/>
</dbReference>
<dbReference type="EMBL" id="PGGS01000658">
    <property type="protein sequence ID" value="PNH02421.1"/>
    <property type="molecule type" value="Genomic_DNA"/>
</dbReference>